<dbReference type="Proteomes" id="UP001328733">
    <property type="component" value="Unassembled WGS sequence"/>
</dbReference>
<dbReference type="GO" id="GO:0003677">
    <property type="term" value="F:DNA binding"/>
    <property type="evidence" value="ECO:0007669"/>
    <property type="project" value="UniProtKB-KW"/>
</dbReference>
<dbReference type="InterPro" id="IPR008920">
    <property type="entry name" value="TF_FadR/GntR_C"/>
</dbReference>
<dbReference type="Gene3D" id="1.20.120.530">
    <property type="entry name" value="GntR ligand-binding domain-like"/>
    <property type="match status" value="1"/>
</dbReference>
<dbReference type="SUPFAM" id="SSF46785">
    <property type="entry name" value="Winged helix' DNA-binding domain"/>
    <property type="match status" value="1"/>
</dbReference>
<keyword evidence="6" id="KW-1185">Reference proteome</keyword>
<name>A0AAW9QFZ1_9CHRO</name>
<dbReference type="InterPro" id="IPR036390">
    <property type="entry name" value="WH_DNA-bd_sf"/>
</dbReference>
<dbReference type="SUPFAM" id="SSF48008">
    <property type="entry name" value="GntR ligand-binding domain-like"/>
    <property type="match status" value="1"/>
</dbReference>
<dbReference type="PANTHER" id="PTHR43537">
    <property type="entry name" value="TRANSCRIPTIONAL REGULATOR, GNTR FAMILY"/>
    <property type="match status" value="1"/>
</dbReference>
<evidence type="ECO:0000256" key="1">
    <source>
        <dbReference type="ARBA" id="ARBA00023015"/>
    </source>
</evidence>
<feature type="domain" description="HTH gntR-type" evidence="4">
    <location>
        <begin position="15"/>
        <end position="82"/>
    </location>
</feature>
<keyword evidence="1" id="KW-0805">Transcription regulation</keyword>
<dbReference type="PANTHER" id="PTHR43537:SF24">
    <property type="entry name" value="GLUCONATE OPERON TRANSCRIPTIONAL REPRESSOR"/>
    <property type="match status" value="1"/>
</dbReference>
<sequence>MSNQALSLGSLSRSRSLHEQTYQALRAAILSGELGAGDRLVETQLAKALQVSRTPIREALRQLQREHLVVTDANGGLRVVRLTVEDAIHLYDCRIALERLSVVEACRQIDRAGLERLESVVAQAESSAEKPPHQLTNCQLLHIDQQFHRVLAECSRNPWLVSLLDQVFDQMSLLRIRTMQQNPGVLEIRGEHRRIYDAVAGGDEEGAIGAIVEHLSASKERVIREIERIEPRSSENLSLNNLLN</sequence>
<keyword evidence="2" id="KW-0238">DNA-binding</keyword>
<dbReference type="SMART" id="SM00345">
    <property type="entry name" value="HTH_GNTR"/>
    <property type="match status" value="1"/>
</dbReference>
<dbReference type="Pfam" id="PF07729">
    <property type="entry name" value="FCD"/>
    <property type="match status" value="1"/>
</dbReference>
<proteinExistence type="predicted"/>
<gene>
    <name evidence="5" type="ORF">V0288_06075</name>
</gene>
<dbReference type="InterPro" id="IPR011711">
    <property type="entry name" value="GntR_C"/>
</dbReference>
<dbReference type="InterPro" id="IPR000524">
    <property type="entry name" value="Tscrpt_reg_HTH_GntR"/>
</dbReference>
<evidence type="ECO:0000256" key="2">
    <source>
        <dbReference type="ARBA" id="ARBA00023125"/>
    </source>
</evidence>
<accession>A0AAW9QFZ1</accession>
<evidence type="ECO:0000256" key="3">
    <source>
        <dbReference type="ARBA" id="ARBA00023163"/>
    </source>
</evidence>
<evidence type="ECO:0000259" key="4">
    <source>
        <dbReference type="PROSITE" id="PS50949"/>
    </source>
</evidence>
<dbReference type="GO" id="GO:0003700">
    <property type="term" value="F:DNA-binding transcription factor activity"/>
    <property type="evidence" value="ECO:0007669"/>
    <property type="project" value="InterPro"/>
</dbReference>
<dbReference type="SMART" id="SM00895">
    <property type="entry name" value="FCD"/>
    <property type="match status" value="1"/>
</dbReference>
<dbReference type="EMBL" id="JBAFSM010000009">
    <property type="protein sequence ID" value="MEG3436682.1"/>
    <property type="molecule type" value="Genomic_DNA"/>
</dbReference>
<dbReference type="Gene3D" id="1.10.10.10">
    <property type="entry name" value="Winged helix-like DNA-binding domain superfamily/Winged helix DNA-binding domain"/>
    <property type="match status" value="1"/>
</dbReference>
<evidence type="ECO:0000313" key="6">
    <source>
        <dbReference type="Proteomes" id="UP001328733"/>
    </source>
</evidence>
<dbReference type="PROSITE" id="PS50949">
    <property type="entry name" value="HTH_GNTR"/>
    <property type="match status" value="1"/>
</dbReference>
<dbReference type="InterPro" id="IPR036388">
    <property type="entry name" value="WH-like_DNA-bd_sf"/>
</dbReference>
<dbReference type="AlphaFoldDB" id="A0AAW9QFZ1"/>
<keyword evidence="3" id="KW-0804">Transcription</keyword>
<organism evidence="5 6">
    <name type="scientific">Pannus brasiliensis CCIBt3594</name>
    <dbReference type="NCBI Taxonomy" id="1427578"/>
    <lineage>
        <taxon>Bacteria</taxon>
        <taxon>Bacillati</taxon>
        <taxon>Cyanobacteriota</taxon>
        <taxon>Cyanophyceae</taxon>
        <taxon>Oscillatoriophycideae</taxon>
        <taxon>Chroococcales</taxon>
        <taxon>Microcystaceae</taxon>
        <taxon>Pannus</taxon>
    </lineage>
</organism>
<evidence type="ECO:0000313" key="5">
    <source>
        <dbReference type="EMBL" id="MEG3436682.1"/>
    </source>
</evidence>
<dbReference type="Pfam" id="PF00392">
    <property type="entry name" value="GntR"/>
    <property type="match status" value="1"/>
</dbReference>
<dbReference type="CDD" id="cd07377">
    <property type="entry name" value="WHTH_GntR"/>
    <property type="match status" value="1"/>
</dbReference>
<dbReference type="RefSeq" id="WP_332864145.1">
    <property type="nucleotide sequence ID" value="NZ_JBAFSM010000009.1"/>
</dbReference>
<protein>
    <submittedName>
        <fullName evidence="5">GntR family transcriptional regulator</fullName>
    </submittedName>
</protein>
<comment type="caution">
    <text evidence="5">The sequence shown here is derived from an EMBL/GenBank/DDBJ whole genome shotgun (WGS) entry which is preliminary data.</text>
</comment>
<reference evidence="5 6" key="1">
    <citation type="submission" date="2024-01" db="EMBL/GenBank/DDBJ databases">
        <title>Genomic insights into the taxonomy and metabolism of the cyanobacterium Pannus brasiliensis CCIBt3594.</title>
        <authorList>
            <person name="Machado M."/>
            <person name="Botero N.B."/>
            <person name="Andreote A.P.D."/>
            <person name="Feitosa A.M.T."/>
            <person name="Popin R."/>
            <person name="Sivonen K."/>
            <person name="Fiore M.F."/>
        </authorList>
    </citation>
    <scope>NUCLEOTIDE SEQUENCE [LARGE SCALE GENOMIC DNA]</scope>
    <source>
        <strain evidence="5 6">CCIBt3594</strain>
    </source>
</reference>